<sequence length="161" mass="17744">MQPQQPGYPTPGRPPRSKFATCPPHRRRRRRVSETHARTASLPFDASSHLVSSFRPRLADEPETPLSAAPADKVRPLSCAIVNSPPATPQTRDGDNVMTHLRRNLELARPLASSKLAPLTPRRRQKRPSCPREASAIARGQIRSTIARHRVCAIAPPPGPQ</sequence>
<feature type="region of interest" description="Disordered" evidence="1">
    <location>
        <begin position="108"/>
        <end position="142"/>
    </location>
</feature>
<name>A0A2U3EA66_PURLI</name>
<protein>
    <submittedName>
        <fullName evidence="2">Uncharacterized protein</fullName>
    </submittedName>
</protein>
<comment type="caution">
    <text evidence="2">The sequence shown here is derived from an EMBL/GenBank/DDBJ whole genome shotgun (WGS) entry which is preliminary data.</text>
</comment>
<proteinExistence type="predicted"/>
<dbReference type="Proteomes" id="UP000245956">
    <property type="component" value="Unassembled WGS sequence"/>
</dbReference>
<feature type="compositionally biased region" description="Pro residues" evidence="1">
    <location>
        <begin position="1"/>
        <end position="14"/>
    </location>
</feature>
<evidence type="ECO:0000256" key="1">
    <source>
        <dbReference type="SAM" id="MobiDB-lite"/>
    </source>
</evidence>
<reference evidence="2 3" key="1">
    <citation type="journal article" date="2016" name="Front. Microbiol.">
        <title>Genome and transcriptome sequences reveal the specific parasitism of the nematophagous Purpureocillium lilacinum 36-1.</title>
        <authorList>
            <person name="Xie J."/>
            <person name="Li S."/>
            <person name="Mo C."/>
            <person name="Xiao X."/>
            <person name="Peng D."/>
            <person name="Wang G."/>
            <person name="Xiao Y."/>
        </authorList>
    </citation>
    <scope>NUCLEOTIDE SEQUENCE [LARGE SCALE GENOMIC DNA]</scope>
    <source>
        <strain evidence="2 3">36-1</strain>
    </source>
</reference>
<organism evidence="2 3">
    <name type="scientific">Purpureocillium lilacinum</name>
    <name type="common">Paecilomyces lilacinus</name>
    <dbReference type="NCBI Taxonomy" id="33203"/>
    <lineage>
        <taxon>Eukaryota</taxon>
        <taxon>Fungi</taxon>
        <taxon>Dikarya</taxon>
        <taxon>Ascomycota</taxon>
        <taxon>Pezizomycotina</taxon>
        <taxon>Sordariomycetes</taxon>
        <taxon>Hypocreomycetidae</taxon>
        <taxon>Hypocreales</taxon>
        <taxon>Ophiocordycipitaceae</taxon>
        <taxon>Purpureocillium</taxon>
    </lineage>
</organism>
<evidence type="ECO:0000313" key="3">
    <source>
        <dbReference type="Proteomes" id="UP000245956"/>
    </source>
</evidence>
<dbReference type="AlphaFoldDB" id="A0A2U3EA66"/>
<dbReference type="EMBL" id="LCWV01000007">
    <property type="protein sequence ID" value="PWI71394.1"/>
    <property type="molecule type" value="Genomic_DNA"/>
</dbReference>
<evidence type="ECO:0000313" key="2">
    <source>
        <dbReference type="EMBL" id="PWI71394.1"/>
    </source>
</evidence>
<feature type="region of interest" description="Disordered" evidence="1">
    <location>
        <begin position="1"/>
        <end position="71"/>
    </location>
</feature>
<gene>
    <name evidence="2" type="ORF">PCL_11488</name>
</gene>
<accession>A0A2U3EA66</accession>